<evidence type="ECO:0000259" key="8">
    <source>
        <dbReference type="Pfam" id="PF00931"/>
    </source>
</evidence>
<evidence type="ECO:0000313" key="12">
    <source>
        <dbReference type="Proteomes" id="UP000288805"/>
    </source>
</evidence>
<dbReference type="InterPro" id="IPR042197">
    <property type="entry name" value="Apaf_helical"/>
</dbReference>
<dbReference type="Proteomes" id="UP000288805">
    <property type="component" value="Unassembled WGS sequence"/>
</dbReference>
<evidence type="ECO:0000259" key="9">
    <source>
        <dbReference type="Pfam" id="PF23247"/>
    </source>
</evidence>
<dbReference type="GO" id="GO:0043531">
    <property type="term" value="F:ADP binding"/>
    <property type="evidence" value="ECO:0007669"/>
    <property type="project" value="InterPro"/>
</dbReference>
<keyword evidence="6" id="KW-0067">ATP-binding</keyword>
<comment type="similarity">
    <text evidence="1">Belongs to the disease resistance NB-LRR family.</text>
</comment>
<dbReference type="Pfam" id="PF23559">
    <property type="entry name" value="WHD_DRP"/>
    <property type="match status" value="1"/>
</dbReference>
<dbReference type="FunFam" id="1.10.8.430:FF:000003">
    <property type="entry name" value="Probable disease resistance protein At5g66910"/>
    <property type="match status" value="1"/>
</dbReference>
<evidence type="ECO:0000256" key="4">
    <source>
        <dbReference type="ARBA" id="ARBA00022741"/>
    </source>
</evidence>
<proteinExistence type="inferred from homology"/>
<dbReference type="PANTHER" id="PTHR33463">
    <property type="entry name" value="NB-ARC DOMAIN-CONTAINING PROTEIN-RELATED"/>
    <property type="match status" value="1"/>
</dbReference>
<dbReference type="Pfam" id="PF23247">
    <property type="entry name" value="LRR_RPS2"/>
    <property type="match status" value="1"/>
</dbReference>
<keyword evidence="2" id="KW-0433">Leucine-rich repeat</keyword>
<dbReference type="InterPro" id="IPR050905">
    <property type="entry name" value="Plant_NBS-LRR"/>
</dbReference>
<dbReference type="Gene3D" id="3.80.10.10">
    <property type="entry name" value="Ribonuclease Inhibitor"/>
    <property type="match status" value="1"/>
</dbReference>
<keyword evidence="7" id="KW-0175">Coiled coil</keyword>
<dbReference type="PRINTS" id="PR00364">
    <property type="entry name" value="DISEASERSIST"/>
</dbReference>
<dbReference type="InterPro" id="IPR036388">
    <property type="entry name" value="WH-like_DNA-bd_sf"/>
</dbReference>
<dbReference type="Gene3D" id="3.40.50.300">
    <property type="entry name" value="P-loop containing nucleotide triphosphate hydrolases"/>
    <property type="match status" value="1"/>
</dbReference>
<dbReference type="SUPFAM" id="SSF52540">
    <property type="entry name" value="P-loop containing nucleoside triphosphate hydrolases"/>
    <property type="match status" value="1"/>
</dbReference>
<accession>A0A438GKR9</accession>
<dbReference type="GO" id="GO:0006952">
    <property type="term" value="P:defense response"/>
    <property type="evidence" value="ECO:0007669"/>
    <property type="project" value="UniProtKB-KW"/>
</dbReference>
<dbReference type="InterPro" id="IPR058922">
    <property type="entry name" value="WHD_DRP"/>
</dbReference>
<protein>
    <submittedName>
        <fullName evidence="11">Disease resistance protein RPS5</fullName>
    </submittedName>
</protein>
<reference evidence="11 12" key="1">
    <citation type="journal article" date="2018" name="PLoS Genet.">
        <title>Population sequencing reveals clonal diversity and ancestral inbreeding in the grapevine cultivar Chardonnay.</title>
        <authorList>
            <person name="Roach M.J."/>
            <person name="Johnson D.L."/>
            <person name="Bohlmann J."/>
            <person name="van Vuuren H.J."/>
            <person name="Jones S.J."/>
            <person name="Pretorius I.S."/>
            <person name="Schmidt S.A."/>
            <person name="Borneman A.R."/>
        </authorList>
    </citation>
    <scope>NUCLEOTIDE SEQUENCE [LARGE SCALE GENOMIC DNA]</scope>
    <source>
        <strain evidence="12">cv. Chardonnay</strain>
        <tissue evidence="11">Leaf</tissue>
    </source>
</reference>
<feature type="domain" description="Disease resistance protein winged helix" evidence="10">
    <location>
        <begin position="411"/>
        <end position="477"/>
    </location>
</feature>
<evidence type="ECO:0000256" key="6">
    <source>
        <dbReference type="ARBA" id="ARBA00022840"/>
    </source>
</evidence>
<dbReference type="SUPFAM" id="SSF52058">
    <property type="entry name" value="L domain-like"/>
    <property type="match status" value="1"/>
</dbReference>
<dbReference type="FunFam" id="1.10.10.10:FF:000322">
    <property type="entry name" value="Probable disease resistance protein At1g63360"/>
    <property type="match status" value="1"/>
</dbReference>
<evidence type="ECO:0000256" key="2">
    <source>
        <dbReference type="ARBA" id="ARBA00022614"/>
    </source>
</evidence>
<evidence type="ECO:0000256" key="1">
    <source>
        <dbReference type="ARBA" id="ARBA00008894"/>
    </source>
</evidence>
<dbReference type="GO" id="GO:0005524">
    <property type="term" value="F:ATP binding"/>
    <property type="evidence" value="ECO:0007669"/>
    <property type="project" value="UniProtKB-KW"/>
</dbReference>
<dbReference type="PANTHER" id="PTHR33463:SF220">
    <property type="entry name" value="NB-ARC DOMAIN-CONTAINING PROTEIN"/>
    <property type="match status" value="1"/>
</dbReference>
<keyword evidence="5" id="KW-0611">Plant defense</keyword>
<feature type="domain" description="Disease resistance protein At4g27190-like leucine-rich repeats" evidence="9">
    <location>
        <begin position="659"/>
        <end position="759"/>
    </location>
</feature>
<feature type="domain" description="NB-ARC" evidence="8">
    <location>
        <begin position="166"/>
        <end position="325"/>
    </location>
</feature>
<gene>
    <name evidence="11" type="primary">RPS5_31</name>
    <name evidence="11" type="ORF">CK203_049205</name>
</gene>
<dbReference type="InterPro" id="IPR027417">
    <property type="entry name" value="P-loop_NTPase"/>
</dbReference>
<dbReference type="AlphaFoldDB" id="A0A438GKR9"/>
<dbReference type="InterPro" id="IPR057135">
    <property type="entry name" value="At4g27190-like_LRR"/>
</dbReference>
<dbReference type="Gene3D" id="1.10.8.430">
    <property type="entry name" value="Helical domain of apoptotic protease-activating factors"/>
    <property type="match status" value="1"/>
</dbReference>
<feature type="coiled-coil region" evidence="7">
    <location>
        <begin position="25"/>
        <end position="52"/>
    </location>
</feature>
<dbReference type="EMBL" id="QGNW01000406">
    <property type="protein sequence ID" value="RVW72808.1"/>
    <property type="molecule type" value="Genomic_DNA"/>
</dbReference>
<evidence type="ECO:0000256" key="5">
    <source>
        <dbReference type="ARBA" id="ARBA00022821"/>
    </source>
</evidence>
<name>A0A438GKR9_VITVI</name>
<evidence type="ECO:0000313" key="11">
    <source>
        <dbReference type="EMBL" id="RVW72808.1"/>
    </source>
</evidence>
<dbReference type="InterPro" id="IPR032675">
    <property type="entry name" value="LRR_dom_sf"/>
</dbReference>
<dbReference type="Gene3D" id="1.10.10.10">
    <property type="entry name" value="Winged helix-like DNA-binding domain superfamily/Winged helix DNA-binding domain"/>
    <property type="match status" value="1"/>
</dbReference>
<dbReference type="FunFam" id="3.40.50.300:FF:001091">
    <property type="entry name" value="Probable disease resistance protein At1g61300"/>
    <property type="match status" value="1"/>
</dbReference>
<dbReference type="Pfam" id="PF00931">
    <property type="entry name" value="NB-ARC"/>
    <property type="match status" value="1"/>
</dbReference>
<comment type="caution">
    <text evidence="11">The sequence shown here is derived from an EMBL/GenBank/DDBJ whole genome shotgun (WGS) entry which is preliminary data.</text>
</comment>
<keyword evidence="4" id="KW-0547">Nucleotide-binding</keyword>
<keyword evidence="3" id="KW-0677">Repeat</keyword>
<evidence type="ECO:0000259" key="10">
    <source>
        <dbReference type="Pfam" id="PF23559"/>
    </source>
</evidence>
<evidence type="ECO:0000256" key="7">
    <source>
        <dbReference type="SAM" id="Coils"/>
    </source>
</evidence>
<dbReference type="InterPro" id="IPR002182">
    <property type="entry name" value="NB-ARC"/>
</dbReference>
<sequence length="801" mass="91945">MDCVSPILDVVTRVWNCTAKHAVYIRDLQENMDSLRNATQELKSAYQDVKGRVELEDQRQMKRTNEVDGWLHSVLAMELEVNEILEKGDQEIQKKCPRTCCPRNCRSSYKVGKKASKKLGAVTELRNKGRFDVVADRLPQAPVDERPMEKTVGLDMMFTEVCRCIQDEELGIIGLYGMGGAGKTTLMTKVNNEFIRVSKIFEIAIWVVVSRPASMEKVQEVIHNKLDIPEDRWRNRTEDEKAVEIFNVLKAKRFVMLLDDVWERLDLQKVGVPSPNSQNKSKVILTTRSLDVCRDMEAQKSLKVECLTEDEAINLFKKKVGETTLNSHSDIPQLAEIAAKECQGLPLAIVTIGRAMADKKTPQEWERAIQMLKTYPSKFSGMGAHVFPVLKFSYDNLPNDTIKTCFLYLAIFPEDHEIWDEDLIFLWIGEGFLDGFVSIDEALNHGHHIIEHLKTVCLFENAEFDRVKMHDVIRDMALWLASEYRGNKNIILVEEVDTMEVHQVSKAKEAQRIYLSTSSLEELTIPPSFPNLLTLIVRSRGLGTFPSGFFHFTPVIKVLDLSNARITKLPTGIEEEVNYSRKADKAIYLHEHNKALLEELEGLEHINWVSLPIVGISILQLPRINHLHSLAIYRCGELQDIKVNLENERGKRGFVADYIPNSIFYNLRSVHVNQLPKLLDLTWLIYIPSLEHLSVYHCESMKEVIGDASRVPENLGIFSRLESMNFYHLPNLRSISRRALPFPSLKTISVMECPNLRKLPLDSNSARNGLKRIRGESEWWQGLQWKDETIQLTFTPYFKEW</sequence>
<organism evidence="11 12">
    <name type="scientific">Vitis vinifera</name>
    <name type="common">Grape</name>
    <dbReference type="NCBI Taxonomy" id="29760"/>
    <lineage>
        <taxon>Eukaryota</taxon>
        <taxon>Viridiplantae</taxon>
        <taxon>Streptophyta</taxon>
        <taxon>Embryophyta</taxon>
        <taxon>Tracheophyta</taxon>
        <taxon>Spermatophyta</taxon>
        <taxon>Magnoliopsida</taxon>
        <taxon>eudicotyledons</taxon>
        <taxon>Gunneridae</taxon>
        <taxon>Pentapetalae</taxon>
        <taxon>rosids</taxon>
        <taxon>Vitales</taxon>
        <taxon>Vitaceae</taxon>
        <taxon>Viteae</taxon>
        <taxon>Vitis</taxon>
    </lineage>
</organism>
<evidence type="ECO:0000256" key="3">
    <source>
        <dbReference type="ARBA" id="ARBA00022737"/>
    </source>
</evidence>